<dbReference type="EMBL" id="BPLR01012318">
    <property type="protein sequence ID" value="GIY53057.1"/>
    <property type="molecule type" value="Genomic_DNA"/>
</dbReference>
<reference evidence="1 2" key="1">
    <citation type="submission" date="2021-06" db="EMBL/GenBank/DDBJ databases">
        <title>Caerostris extrusa draft genome.</title>
        <authorList>
            <person name="Kono N."/>
            <person name="Arakawa K."/>
        </authorList>
    </citation>
    <scope>NUCLEOTIDE SEQUENCE [LARGE SCALE GENOMIC DNA]</scope>
</reference>
<comment type="caution">
    <text evidence="1">The sequence shown here is derived from an EMBL/GenBank/DDBJ whole genome shotgun (WGS) entry which is preliminary data.</text>
</comment>
<dbReference type="AlphaFoldDB" id="A0AAV4U5N1"/>
<protein>
    <submittedName>
        <fullName evidence="1">Uncharacterized protein</fullName>
    </submittedName>
</protein>
<evidence type="ECO:0000313" key="2">
    <source>
        <dbReference type="Proteomes" id="UP001054945"/>
    </source>
</evidence>
<keyword evidence="2" id="KW-1185">Reference proteome</keyword>
<dbReference type="Proteomes" id="UP001054945">
    <property type="component" value="Unassembled WGS sequence"/>
</dbReference>
<gene>
    <name evidence="1" type="ORF">CEXT_77851</name>
</gene>
<name>A0AAV4U5N1_CAEEX</name>
<evidence type="ECO:0000313" key="1">
    <source>
        <dbReference type="EMBL" id="GIY53057.1"/>
    </source>
</evidence>
<organism evidence="1 2">
    <name type="scientific">Caerostris extrusa</name>
    <name type="common">Bark spider</name>
    <name type="synonym">Caerostris bankana</name>
    <dbReference type="NCBI Taxonomy" id="172846"/>
    <lineage>
        <taxon>Eukaryota</taxon>
        <taxon>Metazoa</taxon>
        <taxon>Ecdysozoa</taxon>
        <taxon>Arthropoda</taxon>
        <taxon>Chelicerata</taxon>
        <taxon>Arachnida</taxon>
        <taxon>Araneae</taxon>
        <taxon>Araneomorphae</taxon>
        <taxon>Entelegynae</taxon>
        <taxon>Araneoidea</taxon>
        <taxon>Araneidae</taxon>
        <taxon>Caerostris</taxon>
    </lineage>
</organism>
<proteinExistence type="predicted"/>
<sequence>MTVERQIKKKKNFAWFSIKNVFPEVTLSKVASVVHFLQRGDGRIYQMHESSRASSNFNVLSSLCFILLDRLMFIFKKHRLSVPIDIDDSGSCSQTGTRSGKNVLLDYLQAFRTRS</sequence>
<accession>A0AAV4U5N1</accession>